<sequence>MSDDEWTVEGQPVTVPQGHEAQEFILAYASTRYPPGTLATVSTAEGGARRIASVVLPSHQGAPTPGTPEQPAAVIAPAPPSATALPAQAPPSATAVSAQAPPSPTAVSAQAPPAAGRSARRAIIAALLAAVVLLAVLAAIIVPRLSEPPTEQAPMVWQQTWAASPESGPITADAMQLAGAGVILNVDGGTAEAFRQDDGEAIGSTPAPEGSRVGVGPDFMVVATSTDGTSSGAVITSTGIVPFTDEPGALIRRGTVPFLAGGTGAEQFALIYRNDQWEEVETPTPGLAPLAATESSVVWLGTGRSLTLTDYSGDITRESTLTTPENAVEATQRAFITDTLIGVVWTSADGTKDLVTHALTTGEILEQTPVDAQIFDKTGAWITSSTSPPEVDSAAVPRSYWTLDGDTPEKLSAPCSDPIPSGRTLWCSEGNIFADSSGASLPAGTRPIPSPTDTVPAISGDQLALYSP</sequence>
<feature type="compositionally biased region" description="Low complexity" evidence="1">
    <location>
        <begin position="80"/>
        <end position="95"/>
    </location>
</feature>
<feature type="region of interest" description="Disordered" evidence="1">
    <location>
        <begin position="80"/>
        <end position="112"/>
    </location>
</feature>
<evidence type="ECO:0000313" key="4">
    <source>
        <dbReference type="Proteomes" id="UP000239297"/>
    </source>
</evidence>
<dbReference type="RefSeq" id="WP_104121013.1">
    <property type="nucleotide sequence ID" value="NZ_PRKW01000003.1"/>
</dbReference>
<accession>A0A2S5IY98</accession>
<gene>
    <name evidence="3" type="ORF">C4K88_07480</name>
</gene>
<evidence type="ECO:0000313" key="3">
    <source>
        <dbReference type="EMBL" id="PPB49524.1"/>
    </source>
</evidence>
<organism evidence="3 4">
    <name type="scientific">Arthrobacter pityocampae</name>
    <dbReference type="NCBI Taxonomy" id="547334"/>
    <lineage>
        <taxon>Bacteria</taxon>
        <taxon>Bacillati</taxon>
        <taxon>Actinomycetota</taxon>
        <taxon>Actinomycetes</taxon>
        <taxon>Micrococcales</taxon>
        <taxon>Micrococcaceae</taxon>
        <taxon>Arthrobacter</taxon>
    </lineage>
</organism>
<keyword evidence="2" id="KW-1133">Transmembrane helix</keyword>
<proteinExistence type="predicted"/>
<dbReference type="Proteomes" id="UP000239297">
    <property type="component" value="Unassembled WGS sequence"/>
</dbReference>
<dbReference type="AlphaFoldDB" id="A0A2S5IY98"/>
<evidence type="ECO:0000256" key="1">
    <source>
        <dbReference type="SAM" id="MobiDB-lite"/>
    </source>
</evidence>
<evidence type="ECO:0000256" key="2">
    <source>
        <dbReference type="SAM" id="Phobius"/>
    </source>
</evidence>
<keyword evidence="2" id="KW-0472">Membrane</keyword>
<feature type="region of interest" description="Disordered" evidence="1">
    <location>
        <begin position="438"/>
        <end position="468"/>
    </location>
</feature>
<dbReference type="EMBL" id="PRKW01000003">
    <property type="protein sequence ID" value="PPB49524.1"/>
    <property type="molecule type" value="Genomic_DNA"/>
</dbReference>
<protein>
    <submittedName>
        <fullName evidence="3">Uncharacterized protein</fullName>
    </submittedName>
</protein>
<reference evidence="3 4" key="1">
    <citation type="journal article" date="2014" name="Int. J. Syst. Evol. Microbiol.">
        <title>Arthrobacter pityocampae sp. nov., isolated from Thaumetopoea pityocampa (Lep., Thaumetopoeidae).</title>
        <authorList>
            <person name="Ince I.A."/>
            <person name="Demirbag Z."/>
            <person name="Kati H."/>
        </authorList>
    </citation>
    <scope>NUCLEOTIDE SEQUENCE [LARGE SCALE GENOMIC DNA]</scope>
    <source>
        <strain evidence="3 4">Tp2</strain>
    </source>
</reference>
<comment type="caution">
    <text evidence="3">The sequence shown here is derived from an EMBL/GenBank/DDBJ whole genome shotgun (WGS) entry which is preliminary data.</text>
</comment>
<name>A0A2S5IY98_9MICC</name>
<keyword evidence="4" id="KW-1185">Reference proteome</keyword>
<keyword evidence="2" id="KW-0812">Transmembrane</keyword>
<feature type="transmembrane region" description="Helical" evidence="2">
    <location>
        <begin position="122"/>
        <end position="142"/>
    </location>
</feature>